<keyword evidence="2" id="KW-1185">Reference proteome</keyword>
<dbReference type="EMBL" id="JASCIS010000022">
    <property type="protein sequence ID" value="MDI3421233.1"/>
    <property type="molecule type" value="Genomic_DNA"/>
</dbReference>
<organism evidence="1 2">
    <name type="scientific">Streptomyces luteolus</name>
    <dbReference type="NCBI Taxonomy" id="3043615"/>
    <lineage>
        <taxon>Bacteria</taxon>
        <taxon>Bacillati</taxon>
        <taxon>Actinomycetota</taxon>
        <taxon>Actinomycetes</taxon>
        <taxon>Kitasatosporales</taxon>
        <taxon>Streptomycetaceae</taxon>
        <taxon>Streptomyces</taxon>
    </lineage>
</organism>
<gene>
    <name evidence="1" type="ORF">QIT00_22210</name>
</gene>
<evidence type="ECO:0008006" key="3">
    <source>
        <dbReference type="Google" id="ProtNLM"/>
    </source>
</evidence>
<comment type="caution">
    <text evidence="1">The sequence shown here is derived from an EMBL/GenBank/DDBJ whole genome shotgun (WGS) entry which is preliminary data.</text>
</comment>
<evidence type="ECO:0000313" key="2">
    <source>
        <dbReference type="Proteomes" id="UP001237105"/>
    </source>
</evidence>
<sequence length="185" mass="20416">MILKEGGERAFSLLAARMGFQRGDESRQPYQDGETLTVNWVVDGDLRVTVTNDQISESTYLQVFGGDRESVADTAAALADLGTFSYEELLHTYRTAEDAENRASSLVRLGLGAPPARDEEFSSAIAEGLQSPQKELRNAGLWAASYYALPEFAPLIEKIASAEDDDDIRETAELMLSIYRERGQK</sequence>
<proteinExistence type="predicted"/>
<dbReference type="InterPro" id="IPR016024">
    <property type="entry name" value="ARM-type_fold"/>
</dbReference>
<evidence type="ECO:0000313" key="1">
    <source>
        <dbReference type="EMBL" id="MDI3421233.1"/>
    </source>
</evidence>
<dbReference type="RefSeq" id="WP_282537092.1">
    <property type="nucleotide sequence ID" value="NZ_JASCIS010000022.1"/>
</dbReference>
<dbReference type="SUPFAM" id="SSF48371">
    <property type="entry name" value="ARM repeat"/>
    <property type="match status" value="1"/>
</dbReference>
<dbReference type="Proteomes" id="UP001237105">
    <property type="component" value="Unassembled WGS sequence"/>
</dbReference>
<protein>
    <recommendedName>
        <fullName evidence="3">HEAT repeat domain-containing protein</fullName>
    </recommendedName>
</protein>
<reference evidence="1 2" key="1">
    <citation type="submission" date="2023-05" db="EMBL/GenBank/DDBJ databases">
        <title>Draft genome sequence of Streptomyces sp. B-S-A12 isolated from a cave soil in Thailand.</title>
        <authorList>
            <person name="Chamroensaksri N."/>
            <person name="Muangham S."/>
        </authorList>
    </citation>
    <scope>NUCLEOTIDE SEQUENCE [LARGE SCALE GENOMIC DNA]</scope>
    <source>
        <strain evidence="1 2">B-S-A12</strain>
    </source>
</reference>
<name>A0ABT6T042_9ACTN</name>
<accession>A0ABT6T042</accession>